<feature type="signal peptide" evidence="1">
    <location>
        <begin position="1"/>
        <end position="25"/>
    </location>
</feature>
<reference evidence="2 3" key="1">
    <citation type="submission" date="2017-07" db="EMBL/GenBank/DDBJ databases">
        <title>Thauera sp. KNDSS-Mac4 genome sequence and assembly.</title>
        <authorList>
            <person name="Mayilraj S."/>
        </authorList>
    </citation>
    <scope>NUCLEOTIDE SEQUENCE [LARGE SCALE GENOMIC DNA]</scope>
    <source>
        <strain evidence="2 3">KNDSS-Mac4</strain>
    </source>
</reference>
<gene>
    <name evidence="2" type="ORF">CGK74_06865</name>
</gene>
<evidence type="ECO:0000313" key="3">
    <source>
        <dbReference type="Proteomes" id="UP000215181"/>
    </source>
</evidence>
<name>A0A235EZT1_9RHOO</name>
<dbReference type="EMBL" id="NOIH01000007">
    <property type="protein sequence ID" value="OYD54510.1"/>
    <property type="molecule type" value="Genomic_DNA"/>
</dbReference>
<organism evidence="2 3">
    <name type="scientific">Thauera propionica</name>
    <dbReference type="NCBI Taxonomy" id="2019431"/>
    <lineage>
        <taxon>Bacteria</taxon>
        <taxon>Pseudomonadati</taxon>
        <taxon>Pseudomonadota</taxon>
        <taxon>Betaproteobacteria</taxon>
        <taxon>Rhodocyclales</taxon>
        <taxon>Zoogloeaceae</taxon>
        <taxon>Thauera</taxon>
    </lineage>
</organism>
<proteinExistence type="predicted"/>
<keyword evidence="1" id="KW-0732">Signal</keyword>
<feature type="chain" id="PRO_5012556826" evidence="1">
    <location>
        <begin position="26"/>
        <end position="156"/>
    </location>
</feature>
<evidence type="ECO:0000313" key="2">
    <source>
        <dbReference type="EMBL" id="OYD54510.1"/>
    </source>
</evidence>
<dbReference type="Proteomes" id="UP000215181">
    <property type="component" value="Unassembled WGS sequence"/>
</dbReference>
<keyword evidence="3" id="KW-1185">Reference proteome</keyword>
<comment type="caution">
    <text evidence="2">The sequence shown here is derived from an EMBL/GenBank/DDBJ whole genome shotgun (WGS) entry which is preliminary data.</text>
</comment>
<dbReference type="GeneID" id="300416246"/>
<protein>
    <submittedName>
        <fullName evidence="2">Uncharacterized protein</fullName>
    </submittedName>
</protein>
<dbReference type="AlphaFoldDB" id="A0A235EZT1"/>
<dbReference type="OrthoDB" id="8593804at2"/>
<dbReference type="RefSeq" id="WP_094267742.1">
    <property type="nucleotide sequence ID" value="NZ_NOIH01000007.1"/>
</dbReference>
<evidence type="ECO:0000256" key="1">
    <source>
        <dbReference type="SAM" id="SignalP"/>
    </source>
</evidence>
<sequence length="156" mass="16216">MKIKQTMLSAALAAATMCAAGAAFAGPPVTVTFKNLSTQEATYKVVTNNEVSTNTNASPKPKTTVQPQGADTYVVQNIISPDANAATVRYTIGSKTCVFGTTFVNQISGGALLPGGPTKIPKWNKTATASGGAVCTATIKSQNLSNYSWTVEFTMK</sequence>
<accession>A0A235EZT1</accession>